<dbReference type="Pfam" id="PF13556">
    <property type="entry name" value="HTH_30"/>
    <property type="match status" value="1"/>
</dbReference>
<dbReference type="Gene3D" id="1.10.10.2840">
    <property type="entry name" value="PucR C-terminal helix-turn-helix domain"/>
    <property type="match status" value="1"/>
</dbReference>
<protein>
    <recommendedName>
        <fullName evidence="6">PucR family transcriptional regulator</fullName>
    </recommendedName>
</protein>
<dbReference type="InterPro" id="IPR009057">
    <property type="entry name" value="Homeodomain-like_sf"/>
</dbReference>
<reference evidence="4" key="1">
    <citation type="submission" date="2022-11" db="EMBL/GenBank/DDBJ databases">
        <title>Draft genome sequence of Sellimonas catena strain 18CBH55.</title>
        <authorList>
            <person name="Atsushi H."/>
            <person name="Moriya O."/>
            <person name="Mitsuo S."/>
        </authorList>
    </citation>
    <scope>NUCLEOTIDE SEQUENCE</scope>
    <source>
        <strain evidence="4">18CBH55</strain>
    </source>
</reference>
<dbReference type="EMBL" id="BSCH01000015">
    <property type="protein sequence ID" value="GLG90949.1"/>
    <property type="molecule type" value="Genomic_DNA"/>
</dbReference>
<evidence type="ECO:0000313" key="5">
    <source>
        <dbReference type="Proteomes" id="UP001145094"/>
    </source>
</evidence>
<evidence type="ECO:0000313" key="4">
    <source>
        <dbReference type="EMBL" id="GLG90949.1"/>
    </source>
</evidence>
<reference evidence="4" key="2">
    <citation type="submission" date="2022-11" db="EMBL/GenBank/DDBJ databases">
        <title>Draft genome sequence of Sellimonas catena strain 18CBH55.</title>
        <authorList>
            <person name="Hisatomi A."/>
            <person name="Ohkuma M."/>
            <person name="Sakamoto M."/>
        </authorList>
    </citation>
    <scope>NUCLEOTIDE SEQUENCE</scope>
    <source>
        <strain evidence="4">18CBH55</strain>
    </source>
</reference>
<dbReference type="Proteomes" id="UP001145094">
    <property type="component" value="Unassembled WGS sequence"/>
</dbReference>
<dbReference type="AlphaFoldDB" id="A0A9W6FG37"/>
<reference evidence="4" key="3">
    <citation type="journal article" date="2023" name="Int. J. Syst. Evol. Microbiol.">
        <title>Sellimonas catena sp. nov., isolated from human faeces.</title>
        <authorList>
            <person name="Hisatomi A."/>
            <person name="Ohkuma M."/>
            <person name="Sakamoto M."/>
        </authorList>
    </citation>
    <scope>NUCLEOTIDE SEQUENCE</scope>
    <source>
        <strain evidence="4">18CBH55</strain>
    </source>
</reference>
<dbReference type="PANTHER" id="PTHR33744">
    <property type="entry name" value="CARBOHYDRATE DIACID REGULATOR"/>
    <property type="match status" value="1"/>
</dbReference>
<proteinExistence type="inferred from homology"/>
<dbReference type="InterPro" id="IPR051448">
    <property type="entry name" value="CdaR-like_regulators"/>
</dbReference>
<organism evidence="4 5">
    <name type="scientific">Sellimonas catena</name>
    <dbReference type="NCBI Taxonomy" id="2994035"/>
    <lineage>
        <taxon>Bacteria</taxon>
        <taxon>Bacillati</taxon>
        <taxon>Bacillota</taxon>
        <taxon>Clostridia</taxon>
        <taxon>Lachnospirales</taxon>
        <taxon>Lachnospiraceae</taxon>
        <taxon>Sellimonas</taxon>
    </lineage>
</organism>
<gene>
    <name evidence="4" type="ORF">Selli2_23760</name>
</gene>
<evidence type="ECO:0000259" key="2">
    <source>
        <dbReference type="Pfam" id="PF13556"/>
    </source>
</evidence>
<accession>A0A9W6FG37</accession>
<feature type="domain" description="PucR C-terminal helix-turn-helix" evidence="2">
    <location>
        <begin position="301"/>
        <end position="357"/>
    </location>
</feature>
<dbReference type="SUPFAM" id="SSF46689">
    <property type="entry name" value="Homeodomain-like"/>
    <property type="match status" value="1"/>
</dbReference>
<evidence type="ECO:0000259" key="3">
    <source>
        <dbReference type="Pfam" id="PF17853"/>
    </source>
</evidence>
<dbReference type="InterPro" id="IPR041522">
    <property type="entry name" value="CdaR_GGDEF"/>
</dbReference>
<comment type="similarity">
    <text evidence="1">Belongs to the CdaR family.</text>
</comment>
<dbReference type="Pfam" id="PF17853">
    <property type="entry name" value="GGDEF_2"/>
    <property type="match status" value="1"/>
</dbReference>
<sequence>MLSNQVLQRTISEIENIAGGSCSVWAMDGHRIVQAGTESMNAGERIQAFLEEIKKEEIFQGLEEIRTGYALFLVCDEEKPAYILNIENMSGEKAEIVGRLGVKQMEGLIRAYKEKIDKNRFLQNLLLDNMLLVDVYNQAKKLHIENDQKRVVYLVEARAKDNQMLLETMKGMYASGMKDFVTAVDEGSVILVKALEETDGYREVFESAKSIADTVSAEAMVNIRVSYGTMIHELKDVSKSYKEAGMALDVGRIFYPDRNILAYNELGIGRLIHQLPLSLCEMFLKEVFGDRDVSEFEEETLSTVYKFFENNLNISETARQLYIHRNTLVYRLEKIQKLTGLDVRVFEDALTFKIAMMVSEHMKFMNQ</sequence>
<dbReference type="InterPro" id="IPR025736">
    <property type="entry name" value="PucR_C-HTH_dom"/>
</dbReference>
<dbReference type="PANTHER" id="PTHR33744:SF15">
    <property type="entry name" value="CARBOHYDRATE DIACID REGULATOR"/>
    <property type="match status" value="1"/>
</dbReference>
<feature type="domain" description="CdaR GGDEF-like" evidence="3">
    <location>
        <begin position="134"/>
        <end position="250"/>
    </location>
</feature>
<name>A0A9W6FG37_9FIRM</name>
<dbReference type="RefSeq" id="WP_087166595.1">
    <property type="nucleotide sequence ID" value="NZ_BSBO01000005.1"/>
</dbReference>
<evidence type="ECO:0008006" key="6">
    <source>
        <dbReference type="Google" id="ProtNLM"/>
    </source>
</evidence>
<evidence type="ECO:0000256" key="1">
    <source>
        <dbReference type="ARBA" id="ARBA00006754"/>
    </source>
</evidence>
<dbReference type="InterPro" id="IPR042070">
    <property type="entry name" value="PucR_C-HTH_sf"/>
</dbReference>
<comment type="caution">
    <text evidence="4">The sequence shown here is derived from an EMBL/GenBank/DDBJ whole genome shotgun (WGS) entry which is preliminary data.</text>
</comment>